<dbReference type="EMBL" id="NOVD01000031">
    <property type="protein sequence ID" value="PCK24358.1"/>
    <property type="molecule type" value="Genomic_DNA"/>
</dbReference>
<proteinExistence type="predicted"/>
<comment type="caution">
    <text evidence="1">The sequence shown here is derived from an EMBL/GenBank/DDBJ whole genome shotgun (WGS) entry which is preliminary data.</text>
</comment>
<organism evidence="1 2">
    <name type="scientific">Rhodococcus qingshengii</name>
    <dbReference type="NCBI Taxonomy" id="334542"/>
    <lineage>
        <taxon>Bacteria</taxon>
        <taxon>Bacillati</taxon>
        <taxon>Actinomycetota</taxon>
        <taxon>Actinomycetes</taxon>
        <taxon>Mycobacteriales</taxon>
        <taxon>Nocardiaceae</taxon>
        <taxon>Rhodococcus</taxon>
        <taxon>Rhodococcus erythropolis group</taxon>
    </lineage>
</organism>
<accession>A0A1C4GMK2</accession>
<dbReference type="RefSeq" id="WP_047269095.1">
    <property type="nucleotide sequence ID" value="NZ_FMBB01000028.1"/>
</dbReference>
<evidence type="ECO:0000313" key="2">
    <source>
        <dbReference type="Proteomes" id="UP000230886"/>
    </source>
</evidence>
<evidence type="ECO:0000313" key="1">
    <source>
        <dbReference type="EMBL" id="PCK24358.1"/>
    </source>
</evidence>
<reference evidence="1 2" key="1">
    <citation type="submission" date="2017-07" db="EMBL/GenBank/DDBJ databases">
        <title>Draft sequence of Rhodococcus enclensis 23b-28.</title>
        <authorList>
            <person name="Besaury L."/>
            <person name="Sancelme M."/>
            <person name="Amato P."/>
            <person name="Lallement A."/>
            <person name="Delort A.-M."/>
        </authorList>
    </citation>
    <scope>NUCLEOTIDE SEQUENCE [LARGE SCALE GENOMIC DNA]</scope>
    <source>
        <strain evidence="1 2">23b-28</strain>
    </source>
</reference>
<protein>
    <recommendedName>
        <fullName evidence="3">IrrE N-terminal-like domain-containing protein</fullName>
    </recommendedName>
</protein>
<evidence type="ECO:0008006" key="3">
    <source>
        <dbReference type="Google" id="ProtNLM"/>
    </source>
</evidence>
<sequence length="191" mass="22107">MDALEDAPTPEELARRALATLPFSRPWSIESFIAELGLRINRLIIVEDLPIDLHSEITGLWIPAKRRDVIYVRHDAEGKYREHIICHELAHIVMAHQKSNKQDFLEYLRTNIRRVSPQLPDYMIHRLALSQVCFTRSTHTLHPVEVEAEELATLIMAKADEMRAPLYPDDLPETQKNLLLRLAGMMGWQVQ</sequence>
<name>A0A1C4GMK2_RHOSG</name>
<gene>
    <name evidence="1" type="ORF">CHR55_26070</name>
</gene>
<dbReference type="Proteomes" id="UP000230886">
    <property type="component" value="Unassembled WGS sequence"/>
</dbReference>
<dbReference type="AlphaFoldDB" id="A0A1C4GMK2"/>